<name>T1PWT4_SALEN</name>
<organism evidence="1">
    <name type="scientific">Salmonella enteritidis</name>
    <dbReference type="NCBI Taxonomy" id="149539"/>
    <lineage>
        <taxon>Bacteria</taxon>
        <taxon>Pseudomonadati</taxon>
        <taxon>Pseudomonadota</taxon>
        <taxon>Gammaproteobacteria</taxon>
        <taxon>Enterobacterales</taxon>
        <taxon>Enterobacteriaceae</taxon>
        <taxon>Salmonella</taxon>
    </lineage>
</organism>
<proteinExistence type="predicted"/>
<protein>
    <submittedName>
        <fullName evidence="1">Uncharacterized protein</fullName>
    </submittedName>
</protein>
<accession>T1PWT4</accession>
<sequence length="51" mass="5901">MIFYKNITGNDISFNLTGLSKQYIYSNTIRQKMSVLQCHSSDFIKVIVILN</sequence>
<evidence type="ECO:0000313" key="1">
    <source>
        <dbReference type="EMBL" id="AFR24399.1"/>
    </source>
</evidence>
<keyword evidence="1" id="KW-0614">Plasmid</keyword>
<dbReference type="AlphaFoldDB" id="T1PWT4"/>
<gene>
    <name evidence="1" type="ORF">pS1400_89_0013</name>
</gene>
<reference evidence="1" key="1">
    <citation type="submission" date="2011-09" db="EMBL/GenBank/DDBJ databases">
        <title>Acquisition of an 89kb plasmid in Salmonella enterica Enteritidis confers increased invasiveness and promotes the growth of SE in eggs.</title>
        <authorList>
            <person name="Coward C."/>
            <person name="Sait L."/>
            <person name="Cogan T."/>
            <person name="Humphrey T.J."/>
            <person name="Maskell D.J."/>
        </authorList>
    </citation>
    <scope>NUCLEOTIDE SEQUENCE</scope>
    <source>
        <strain evidence="1">S1400/94</strain>
        <plasmid evidence="1">pS1400_89</plasmid>
    </source>
</reference>
<dbReference type="EMBL" id="JN796410">
    <property type="protein sequence ID" value="AFR24399.1"/>
    <property type="molecule type" value="Genomic_DNA"/>
</dbReference>
<geneLocation type="plasmid" evidence="1">
    <name>pS1400_89</name>
</geneLocation>